<gene>
    <name evidence="2" type="ORF">HPP92_028875</name>
    <name evidence="1" type="ORF">HPP92_028886</name>
</gene>
<comment type="caution">
    <text evidence="2">The sequence shown here is derived from an EMBL/GenBank/DDBJ whole genome shotgun (WGS) entry which is preliminary data.</text>
</comment>
<evidence type="ECO:0000313" key="3">
    <source>
        <dbReference type="Proteomes" id="UP000636800"/>
    </source>
</evidence>
<dbReference type="EMBL" id="JADCNL010000587">
    <property type="protein sequence ID" value="KAG0446347.1"/>
    <property type="molecule type" value="Genomic_DNA"/>
</dbReference>
<keyword evidence="3" id="KW-1185">Reference proteome</keyword>
<dbReference type="Proteomes" id="UP000636800">
    <property type="component" value="Unassembled WGS sequence"/>
</dbReference>
<proteinExistence type="predicted"/>
<evidence type="ECO:0000313" key="4">
    <source>
        <dbReference type="Proteomes" id="UP000639772"/>
    </source>
</evidence>
<evidence type="ECO:0000313" key="1">
    <source>
        <dbReference type="EMBL" id="KAG0446338.1"/>
    </source>
</evidence>
<dbReference type="AlphaFoldDB" id="A0A835U2W5"/>
<accession>A0A835U2W5</accession>
<dbReference type="Proteomes" id="UP000639772">
    <property type="component" value="Unassembled WGS sequence"/>
</dbReference>
<evidence type="ECO:0000313" key="2">
    <source>
        <dbReference type="EMBL" id="KAG0446347.1"/>
    </source>
</evidence>
<organism evidence="2 3">
    <name type="scientific">Vanilla planifolia</name>
    <name type="common">Vanilla</name>
    <dbReference type="NCBI Taxonomy" id="51239"/>
    <lineage>
        <taxon>Eukaryota</taxon>
        <taxon>Viridiplantae</taxon>
        <taxon>Streptophyta</taxon>
        <taxon>Embryophyta</taxon>
        <taxon>Tracheophyta</taxon>
        <taxon>Spermatophyta</taxon>
        <taxon>Magnoliopsida</taxon>
        <taxon>Liliopsida</taxon>
        <taxon>Asparagales</taxon>
        <taxon>Orchidaceae</taxon>
        <taxon>Vanilloideae</taxon>
        <taxon>Vanilleae</taxon>
        <taxon>Vanilla</taxon>
    </lineage>
</organism>
<sequence length="92" mass="9871">MGQDCKAMGRETSMASRTAWLLTEAYIGVCWNRLLEDVTDGSICVGTSGQKAVVPRNMISQNSGWPEVGLKGSVLNKNKQGRVVIMDLPGSA</sequence>
<name>A0A835U2W5_VANPL</name>
<dbReference type="EMBL" id="JADCNM010000588">
    <property type="protein sequence ID" value="KAG0446338.1"/>
    <property type="molecule type" value="Genomic_DNA"/>
</dbReference>
<reference evidence="3 4" key="1">
    <citation type="journal article" date="2020" name="Nat. Food">
        <title>A phased Vanilla planifolia genome enables genetic improvement of flavour and production.</title>
        <authorList>
            <person name="Hasing T."/>
            <person name="Tang H."/>
            <person name="Brym M."/>
            <person name="Khazi F."/>
            <person name="Huang T."/>
            <person name="Chambers A.H."/>
        </authorList>
    </citation>
    <scope>NUCLEOTIDE SEQUENCE [LARGE SCALE GENOMIC DNA]</scope>
    <source>
        <tissue evidence="2">Leaf</tissue>
    </source>
</reference>
<protein>
    <submittedName>
        <fullName evidence="2">Uncharacterized protein</fullName>
    </submittedName>
</protein>